<proteinExistence type="predicted"/>
<comment type="caution">
    <text evidence="1">The sequence shown here is derived from an EMBL/GenBank/DDBJ whole genome shotgun (WGS) entry which is preliminary data.</text>
</comment>
<organism evidence="1 2">
    <name type="scientific">Pyropia yezoensis</name>
    <name type="common">Susabi-nori</name>
    <name type="synonym">Porphyra yezoensis</name>
    <dbReference type="NCBI Taxonomy" id="2788"/>
    <lineage>
        <taxon>Eukaryota</taxon>
        <taxon>Rhodophyta</taxon>
        <taxon>Bangiophyceae</taxon>
        <taxon>Bangiales</taxon>
        <taxon>Bangiaceae</taxon>
        <taxon>Pyropia</taxon>
    </lineage>
</organism>
<dbReference type="EMBL" id="CM020618">
    <property type="protein sequence ID" value="KAK1859394.1"/>
    <property type="molecule type" value="Genomic_DNA"/>
</dbReference>
<reference evidence="1" key="1">
    <citation type="submission" date="2019-11" db="EMBL/GenBank/DDBJ databases">
        <title>Nori genome reveals adaptations in red seaweeds to the harsh intertidal environment.</title>
        <authorList>
            <person name="Wang D."/>
            <person name="Mao Y."/>
        </authorList>
    </citation>
    <scope>NUCLEOTIDE SEQUENCE</scope>
    <source>
        <tissue evidence="1">Gametophyte</tissue>
    </source>
</reference>
<dbReference type="Proteomes" id="UP000798662">
    <property type="component" value="Chromosome 1"/>
</dbReference>
<gene>
    <name evidence="1" type="ORF">I4F81_001990</name>
</gene>
<accession>A0ACC3BN87</accession>
<evidence type="ECO:0000313" key="1">
    <source>
        <dbReference type="EMBL" id="KAK1859394.1"/>
    </source>
</evidence>
<evidence type="ECO:0000313" key="2">
    <source>
        <dbReference type="Proteomes" id="UP000798662"/>
    </source>
</evidence>
<sequence>MSGVLSGGAAPPPPSPGAAAEEPPADAIGDALAALTHRGAHARRTRLAALSLLSALCASADDADAVARRGGVTSAASTLRIASHRRGGRGWQGEGGGAEAAAAARTVADCVANTVPAAAEAATAGGAVPALLRLLVPPQELARRRALALDGIAASVLAVDQATGGGAREVRRALVLMEALVRDVREAAAAALLAIDGV</sequence>
<protein>
    <submittedName>
        <fullName evidence="1">Uncharacterized protein</fullName>
    </submittedName>
</protein>
<keyword evidence="2" id="KW-1185">Reference proteome</keyword>
<name>A0ACC3BN87_PYRYE</name>